<dbReference type="Proteomes" id="UP000057820">
    <property type="component" value="Chromosome 1"/>
</dbReference>
<evidence type="ECO:0000259" key="2">
    <source>
        <dbReference type="Pfam" id="PF11716"/>
    </source>
</evidence>
<evidence type="ECO:0000313" key="3">
    <source>
        <dbReference type="EMBL" id="CRY77071.1"/>
    </source>
</evidence>
<dbReference type="KEGG" id="nfr:ERS450000_02160"/>
<accession>A0A0H5P3M7</accession>
<proteinExistence type="predicted"/>
<dbReference type="GO" id="GO:0046872">
    <property type="term" value="F:metal ion binding"/>
    <property type="evidence" value="ECO:0007669"/>
    <property type="project" value="InterPro"/>
</dbReference>
<dbReference type="Pfam" id="PF11716">
    <property type="entry name" value="MDMPI_N"/>
    <property type="match status" value="1"/>
</dbReference>
<organism evidence="3 4">
    <name type="scientific">Nocardia farcinica</name>
    <dbReference type="NCBI Taxonomy" id="37329"/>
    <lineage>
        <taxon>Bacteria</taxon>
        <taxon>Bacillati</taxon>
        <taxon>Actinomycetota</taxon>
        <taxon>Actinomycetes</taxon>
        <taxon>Mycobacteriales</taxon>
        <taxon>Nocardiaceae</taxon>
        <taxon>Nocardia</taxon>
    </lineage>
</organism>
<feature type="domain" description="Mycothiol-dependent maleylpyruvate isomerase metal-binding" evidence="2">
    <location>
        <begin position="16"/>
        <end position="133"/>
    </location>
</feature>
<name>A0A0H5P3M7_NOCFR</name>
<protein>
    <recommendedName>
        <fullName evidence="2">Mycothiol-dependent maleylpyruvate isomerase metal-binding domain-containing protein</fullName>
    </recommendedName>
</protein>
<dbReference type="InterPro" id="IPR017517">
    <property type="entry name" value="Maleyloyr_isom"/>
</dbReference>
<dbReference type="InterPro" id="IPR017520">
    <property type="entry name" value="CHP03086"/>
</dbReference>
<dbReference type="SUPFAM" id="SSF109854">
    <property type="entry name" value="DinB/YfiT-like putative metalloenzymes"/>
    <property type="match status" value="1"/>
</dbReference>
<feature type="region of interest" description="Disordered" evidence="1">
    <location>
        <begin position="157"/>
        <end position="178"/>
    </location>
</feature>
<gene>
    <name evidence="3" type="ORF">ERS450000_02160</name>
</gene>
<dbReference type="NCBIfam" id="TIGR03083">
    <property type="entry name" value="maleylpyruvate isomerase family mycothiol-dependent enzyme"/>
    <property type="match status" value="1"/>
</dbReference>
<dbReference type="EMBL" id="LN868938">
    <property type="protein sequence ID" value="CRY77071.1"/>
    <property type="molecule type" value="Genomic_DNA"/>
</dbReference>
<evidence type="ECO:0000256" key="1">
    <source>
        <dbReference type="SAM" id="MobiDB-lite"/>
    </source>
</evidence>
<reference evidence="4" key="1">
    <citation type="submission" date="2015-03" db="EMBL/GenBank/DDBJ databases">
        <authorList>
            <consortium name="Pathogen Informatics"/>
        </authorList>
    </citation>
    <scope>NUCLEOTIDE SEQUENCE [LARGE SCALE GENOMIC DNA]</scope>
    <source>
        <strain evidence="4">NCTC11134</strain>
    </source>
</reference>
<dbReference type="RefSeq" id="WP_060592336.1">
    <property type="nucleotide sequence ID" value="NZ_CP031418.1"/>
</dbReference>
<dbReference type="InterPro" id="IPR034660">
    <property type="entry name" value="DinB/YfiT-like"/>
</dbReference>
<dbReference type="InterPro" id="IPR024344">
    <property type="entry name" value="MDMPI_metal-binding"/>
</dbReference>
<evidence type="ECO:0000313" key="4">
    <source>
        <dbReference type="Proteomes" id="UP000057820"/>
    </source>
</evidence>
<sequence length="202" mass="21768">MASDLVELDRRAVLTTMATAELVTPDDLTRPTPCAGWTVGDLLAHMAAQHRGFAASARGDGADLAHWHVRPPGPHTPAEYAESADDVLTAFAVPDVLERTFALPEFGPEVTVRGEQAVGFHLVDYVVHGWDLARALGVDYTLDPDAADPVLRIAEMVPDGPDRDAPNSPFARALPVDDGSAPLDRILRLLGRSPTWPDQPDR</sequence>
<dbReference type="AlphaFoldDB" id="A0A0H5P3M7"/>
<dbReference type="NCBIfam" id="TIGR03086">
    <property type="entry name" value="TIGR03086 family metal-binding protein"/>
    <property type="match status" value="1"/>
</dbReference>
<dbReference type="Gene3D" id="1.20.120.450">
    <property type="entry name" value="dinb family like domain"/>
    <property type="match status" value="1"/>
</dbReference>